<dbReference type="Gene3D" id="3.80.10.10">
    <property type="entry name" value="Ribonuclease Inhibitor"/>
    <property type="match status" value="1"/>
</dbReference>
<dbReference type="InterPro" id="IPR032675">
    <property type="entry name" value="LRR_dom_sf"/>
</dbReference>
<dbReference type="Proteomes" id="UP000009022">
    <property type="component" value="Unassembled WGS sequence"/>
</dbReference>
<accession>B3SDI6</accession>
<dbReference type="KEGG" id="tad:TRIADDRAFT_62344"/>
<organism evidence="1 2">
    <name type="scientific">Trichoplax adhaerens</name>
    <name type="common">Trichoplax reptans</name>
    <dbReference type="NCBI Taxonomy" id="10228"/>
    <lineage>
        <taxon>Eukaryota</taxon>
        <taxon>Metazoa</taxon>
        <taxon>Placozoa</taxon>
        <taxon>Uniplacotomia</taxon>
        <taxon>Trichoplacea</taxon>
        <taxon>Trichoplacidae</taxon>
        <taxon>Trichoplax</taxon>
    </lineage>
</organism>
<dbReference type="AlphaFoldDB" id="B3SDI6"/>
<dbReference type="SUPFAM" id="SSF52058">
    <property type="entry name" value="L domain-like"/>
    <property type="match status" value="1"/>
</dbReference>
<dbReference type="InParanoid" id="B3SDI6"/>
<dbReference type="EMBL" id="DS985279">
    <property type="protein sequence ID" value="EDV19223.1"/>
    <property type="molecule type" value="Genomic_DNA"/>
</dbReference>
<gene>
    <name evidence="1" type="ORF">TRIADDRAFT_62344</name>
</gene>
<evidence type="ECO:0000313" key="2">
    <source>
        <dbReference type="Proteomes" id="UP000009022"/>
    </source>
</evidence>
<proteinExistence type="predicted"/>
<dbReference type="RefSeq" id="XP_002118289.1">
    <property type="nucleotide sequence ID" value="XM_002118253.1"/>
</dbReference>
<name>B3SDI6_TRIAD</name>
<dbReference type="PROSITE" id="PS51450">
    <property type="entry name" value="LRR"/>
    <property type="match status" value="1"/>
</dbReference>
<keyword evidence="2" id="KW-1185">Reference proteome</keyword>
<evidence type="ECO:0000313" key="1">
    <source>
        <dbReference type="EMBL" id="EDV19223.1"/>
    </source>
</evidence>
<sequence length="149" mass="17124">MAFNIFNLTSLSLENNYIADLKFLALMKTLISLNLKNNLISELKVEEFINLIHLENLKQLKQCCSMVKFLSGQFYNQAQLQYPHASEEIADSPFGRHENTICRKPIGMPGNIRTIRFSVSNSSKYQSDCEKLVSRCSHLSIFNKMTHEC</sequence>
<dbReference type="GeneID" id="6759519"/>
<dbReference type="CTD" id="6759519"/>
<dbReference type="HOGENOM" id="CLU_1752070_0_0_1"/>
<reference evidence="1 2" key="1">
    <citation type="journal article" date="2008" name="Nature">
        <title>The Trichoplax genome and the nature of placozoans.</title>
        <authorList>
            <person name="Srivastava M."/>
            <person name="Begovic E."/>
            <person name="Chapman J."/>
            <person name="Putnam N.H."/>
            <person name="Hellsten U."/>
            <person name="Kawashima T."/>
            <person name="Kuo A."/>
            <person name="Mitros T."/>
            <person name="Salamov A."/>
            <person name="Carpenter M.L."/>
            <person name="Signorovitch A.Y."/>
            <person name="Moreno M.A."/>
            <person name="Kamm K."/>
            <person name="Grimwood J."/>
            <person name="Schmutz J."/>
            <person name="Shapiro H."/>
            <person name="Grigoriev I.V."/>
            <person name="Buss L.W."/>
            <person name="Schierwater B."/>
            <person name="Dellaporta S.L."/>
            <person name="Rokhsar D.S."/>
        </authorList>
    </citation>
    <scope>NUCLEOTIDE SEQUENCE [LARGE SCALE GENOMIC DNA]</scope>
    <source>
        <strain evidence="1 2">Grell-BS-1999</strain>
    </source>
</reference>
<protein>
    <submittedName>
        <fullName evidence="1">Uncharacterized protein</fullName>
    </submittedName>
</protein>
<dbReference type="InterPro" id="IPR001611">
    <property type="entry name" value="Leu-rich_rpt"/>
</dbReference>